<keyword evidence="2 5" id="KW-0489">Methyltransferase</keyword>
<dbReference type="InterPro" id="IPR029063">
    <property type="entry name" value="SAM-dependent_MTases_sf"/>
</dbReference>
<protein>
    <recommendedName>
        <fullName evidence="5">Demethylmenaquinone methyltransferase</fullName>
        <ecNumber evidence="5">2.1.1.163</ecNumber>
    </recommendedName>
</protein>
<dbReference type="PANTHER" id="PTHR43591:SF24">
    <property type="entry name" value="2-METHOXY-6-POLYPRENYL-1,4-BENZOQUINOL METHYLASE, MITOCHONDRIAL"/>
    <property type="match status" value="1"/>
</dbReference>
<accession>W4LVI2</accession>
<dbReference type="InterPro" id="IPR004033">
    <property type="entry name" value="UbiE/COQ5_MeTrFase"/>
</dbReference>
<dbReference type="CDD" id="cd02440">
    <property type="entry name" value="AdoMet_MTases"/>
    <property type="match status" value="1"/>
</dbReference>
<dbReference type="AlphaFoldDB" id="W4LVI2"/>
<dbReference type="EC" id="2.1.1.163" evidence="5"/>
<dbReference type="UniPathway" id="UPA00079">
    <property type="reaction ID" value="UER00169"/>
</dbReference>
<comment type="pathway">
    <text evidence="5">Quinol/quinone metabolism; menaquinone biosynthesis; menaquinol from 1,4-dihydroxy-2-naphthoate: step 2/2.</text>
</comment>
<feature type="binding site" evidence="5">
    <location>
        <position position="54"/>
    </location>
    <ligand>
        <name>S-adenosyl-L-methionine</name>
        <dbReference type="ChEBI" id="CHEBI:59789"/>
    </ligand>
</feature>
<keyword evidence="4 5" id="KW-0949">S-adenosyl-L-methionine</keyword>
<keyword evidence="1 5" id="KW-0474">Menaquinone biosynthesis</keyword>
<evidence type="ECO:0000256" key="4">
    <source>
        <dbReference type="ARBA" id="ARBA00022691"/>
    </source>
</evidence>
<dbReference type="NCBIfam" id="TIGR01934">
    <property type="entry name" value="MenG_MenH_UbiE"/>
    <property type="match status" value="1"/>
</dbReference>
<gene>
    <name evidence="5" type="primary">menG</name>
    <name evidence="6" type="ORF">ETSY2_37310</name>
</gene>
<organism evidence="6 7">
    <name type="scientific">Candidatus Entotheonella gemina</name>
    <dbReference type="NCBI Taxonomy" id="1429439"/>
    <lineage>
        <taxon>Bacteria</taxon>
        <taxon>Pseudomonadati</taxon>
        <taxon>Nitrospinota/Tectimicrobiota group</taxon>
        <taxon>Candidatus Tectimicrobiota</taxon>
        <taxon>Candidatus Entotheonellia</taxon>
        <taxon>Candidatus Entotheonellales</taxon>
        <taxon>Candidatus Entotheonellaceae</taxon>
        <taxon>Candidatus Entotheonella</taxon>
    </lineage>
</organism>
<dbReference type="PROSITE" id="PS01184">
    <property type="entry name" value="UBIE_2"/>
    <property type="match status" value="1"/>
</dbReference>
<evidence type="ECO:0000256" key="2">
    <source>
        <dbReference type="ARBA" id="ARBA00022603"/>
    </source>
</evidence>
<dbReference type="EMBL" id="AZHX01001626">
    <property type="protein sequence ID" value="ETX01372.1"/>
    <property type="molecule type" value="Genomic_DNA"/>
</dbReference>
<comment type="similarity">
    <text evidence="5">Belongs to the class I-like SAM-binding methyltransferase superfamily. MenG/UbiE family.</text>
</comment>
<dbReference type="PANTHER" id="PTHR43591">
    <property type="entry name" value="METHYLTRANSFERASE"/>
    <property type="match status" value="1"/>
</dbReference>
<dbReference type="PROSITE" id="PS01183">
    <property type="entry name" value="UBIE_1"/>
    <property type="match status" value="1"/>
</dbReference>
<keyword evidence="7" id="KW-1185">Reference proteome</keyword>
<evidence type="ECO:0000256" key="1">
    <source>
        <dbReference type="ARBA" id="ARBA00022428"/>
    </source>
</evidence>
<evidence type="ECO:0000256" key="3">
    <source>
        <dbReference type="ARBA" id="ARBA00022679"/>
    </source>
</evidence>
<comment type="catalytic activity">
    <reaction evidence="5">
        <text>a 2-demethylmenaquinol + S-adenosyl-L-methionine = a menaquinol + S-adenosyl-L-homocysteine + H(+)</text>
        <dbReference type="Rhea" id="RHEA:42640"/>
        <dbReference type="Rhea" id="RHEA-COMP:9539"/>
        <dbReference type="Rhea" id="RHEA-COMP:9563"/>
        <dbReference type="ChEBI" id="CHEBI:15378"/>
        <dbReference type="ChEBI" id="CHEBI:18151"/>
        <dbReference type="ChEBI" id="CHEBI:55437"/>
        <dbReference type="ChEBI" id="CHEBI:57856"/>
        <dbReference type="ChEBI" id="CHEBI:59789"/>
        <dbReference type="EC" id="2.1.1.163"/>
    </reaction>
</comment>
<evidence type="ECO:0000256" key="5">
    <source>
        <dbReference type="HAMAP-Rule" id="MF_01813"/>
    </source>
</evidence>
<dbReference type="Gene3D" id="3.40.50.150">
    <property type="entry name" value="Vaccinia Virus protein VP39"/>
    <property type="match status" value="1"/>
</dbReference>
<dbReference type="Pfam" id="PF01209">
    <property type="entry name" value="Ubie_methyltran"/>
    <property type="match status" value="1"/>
</dbReference>
<dbReference type="Proteomes" id="UP000019140">
    <property type="component" value="Unassembled WGS sequence"/>
</dbReference>
<reference evidence="6 7" key="1">
    <citation type="journal article" date="2014" name="Nature">
        <title>An environmental bacterial taxon with a large and distinct metabolic repertoire.</title>
        <authorList>
            <person name="Wilson M.C."/>
            <person name="Mori T."/>
            <person name="Ruckert C."/>
            <person name="Uria A.R."/>
            <person name="Helf M.J."/>
            <person name="Takada K."/>
            <person name="Gernert C."/>
            <person name="Steffens U.A."/>
            <person name="Heycke N."/>
            <person name="Schmitt S."/>
            <person name="Rinke C."/>
            <person name="Helfrich E.J."/>
            <person name="Brachmann A.O."/>
            <person name="Gurgui C."/>
            <person name="Wakimoto T."/>
            <person name="Kracht M."/>
            <person name="Crusemann M."/>
            <person name="Hentschel U."/>
            <person name="Abe I."/>
            <person name="Matsunaga S."/>
            <person name="Kalinowski J."/>
            <person name="Takeyama H."/>
            <person name="Piel J."/>
        </authorList>
    </citation>
    <scope>NUCLEOTIDE SEQUENCE [LARGE SCALE GENOMIC DNA]</scope>
    <source>
        <strain evidence="7">TSY2</strain>
    </source>
</reference>
<comment type="function">
    <text evidence="5">Methyltransferase required for the conversion of demethylmenaquinol (DMKH2) to menaquinol (MKH2).</text>
</comment>
<dbReference type="GO" id="GO:0043770">
    <property type="term" value="F:demethylmenaquinone methyltransferase activity"/>
    <property type="evidence" value="ECO:0007669"/>
    <property type="project" value="UniProtKB-UniRule"/>
</dbReference>
<dbReference type="GO" id="GO:0009234">
    <property type="term" value="P:menaquinone biosynthetic process"/>
    <property type="evidence" value="ECO:0007669"/>
    <property type="project" value="UniProtKB-UniRule"/>
</dbReference>
<evidence type="ECO:0000313" key="7">
    <source>
        <dbReference type="Proteomes" id="UP000019140"/>
    </source>
</evidence>
<dbReference type="HOGENOM" id="CLU_037990_0_0_7"/>
<dbReference type="NCBIfam" id="NF001244">
    <property type="entry name" value="PRK00216.1-5"/>
    <property type="match status" value="1"/>
</dbReference>
<comment type="caution">
    <text evidence="5">Lacks conserved residue(s) required for the propagation of feature annotation.</text>
</comment>
<feature type="binding site" evidence="5">
    <location>
        <position position="75"/>
    </location>
    <ligand>
        <name>S-adenosyl-L-methionine</name>
        <dbReference type="ChEBI" id="CHEBI:59789"/>
    </ligand>
</feature>
<dbReference type="PROSITE" id="PS51608">
    <property type="entry name" value="SAM_MT_UBIE"/>
    <property type="match status" value="1"/>
</dbReference>
<feature type="binding site" evidence="5">
    <location>
        <begin position="101"/>
        <end position="102"/>
    </location>
    <ligand>
        <name>S-adenosyl-L-methionine</name>
        <dbReference type="ChEBI" id="CHEBI:59789"/>
    </ligand>
</feature>
<comment type="caution">
    <text evidence="6">The sequence shown here is derived from an EMBL/GenBank/DDBJ whole genome shotgun (WGS) entry which is preliminary data.</text>
</comment>
<dbReference type="InterPro" id="IPR023576">
    <property type="entry name" value="UbiE/COQ5_MeTrFase_CS"/>
</dbReference>
<dbReference type="SUPFAM" id="SSF53335">
    <property type="entry name" value="S-adenosyl-L-methionine-dependent methyltransferases"/>
    <property type="match status" value="1"/>
</dbReference>
<name>W4LVI2_9BACT</name>
<dbReference type="GO" id="GO:0032259">
    <property type="term" value="P:methylation"/>
    <property type="evidence" value="ECO:0007669"/>
    <property type="project" value="UniProtKB-KW"/>
</dbReference>
<keyword evidence="3 5" id="KW-0808">Transferase</keyword>
<evidence type="ECO:0000313" key="6">
    <source>
        <dbReference type="EMBL" id="ETX01372.1"/>
    </source>
</evidence>
<sequence length="230" mass="25068">MSEAVRQMFAGIADQYDRANSVLSFGLHYQWRRQAVAYSGVQCGAQVLDLCTGTADLALAFARRVGAEGRVVATDFCDAIMRLGVQKAHQKAAPLTFALADAQTLPFPDAKFDCVTVAFGLRNVDSLGTALSEMHRVLRPGGVALVVEFGQPQSRLFGPIYRAYSRYVMPSVGGWLSGNRDAYAYLPRTAAAFPAGERFCLEMRLQAFVDAEARPLNGGIVYLYRAKRAA</sequence>
<dbReference type="HAMAP" id="MF_01813">
    <property type="entry name" value="MenG_UbiE_methyltr"/>
    <property type="match status" value="1"/>
</dbReference>
<proteinExistence type="inferred from homology"/>